<dbReference type="STRING" id="5722.A2EAR0"/>
<dbReference type="OrthoDB" id="5527234at2759"/>
<evidence type="ECO:0000259" key="1">
    <source>
        <dbReference type="Pfam" id="PF24652"/>
    </source>
</evidence>
<reference evidence="3" key="2">
    <citation type="journal article" date="2007" name="Science">
        <title>Draft genome sequence of the sexually transmitted pathogen Trichomonas vaginalis.</title>
        <authorList>
            <person name="Carlton J.M."/>
            <person name="Hirt R.P."/>
            <person name="Silva J.C."/>
            <person name="Delcher A.L."/>
            <person name="Schatz M."/>
            <person name="Zhao Q."/>
            <person name="Wortman J.R."/>
            <person name="Bidwell S.L."/>
            <person name="Alsmark U.C.M."/>
            <person name="Besteiro S."/>
            <person name="Sicheritz-Ponten T."/>
            <person name="Noel C.J."/>
            <person name="Dacks J.B."/>
            <person name="Foster P.G."/>
            <person name="Simillion C."/>
            <person name="Van de Peer Y."/>
            <person name="Miranda-Saavedra D."/>
            <person name="Barton G.J."/>
            <person name="Westrop G.D."/>
            <person name="Mueller S."/>
            <person name="Dessi D."/>
            <person name="Fiori P.L."/>
            <person name="Ren Q."/>
            <person name="Paulsen I."/>
            <person name="Zhang H."/>
            <person name="Bastida-Corcuera F.D."/>
            <person name="Simoes-Barbosa A."/>
            <person name="Brown M.T."/>
            <person name="Hayes R.D."/>
            <person name="Mukherjee M."/>
            <person name="Okumura C.Y."/>
            <person name="Schneider R."/>
            <person name="Smith A.J."/>
            <person name="Vanacova S."/>
            <person name="Villalvazo M."/>
            <person name="Haas B.J."/>
            <person name="Pertea M."/>
            <person name="Feldblyum T.V."/>
            <person name="Utterback T.R."/>
            <person name="Shu C.L."/>
            <person name="Osoegawa K."/>
            <person name="de Jong P.J."/>
            <person name="Hrdy I."/>
            <person name="Horvathova L."/>
            <person name="Zubacova Z."/>
            <person name="Dolezal P."/>
            <person name="Malik S.B."/>
            <person name="Logsdon J.M. Jr."/>
            <person name="Henze K."/>
            <person name="Gupta A."/>
            <person name="Wang C.C."/>
            <person name="Dunne R.L."/>
            <person name="Upcroft J.A."/>
            <person name="Upcroft P."/>
            <person name="White O."/>
            <person name="Salzberg S.L."/>
            <person name="Tang P."/>
            <person name="Chiu C.-H."/>
            <person name="Lee Y.-S."/>
            <person name="Embley T.M."/>
            <person name="Coombs G.H."/>
            <person name="Mottram J.C."/>
            <person name="Tachezy J."/>
            <person name="Fraser-Liggett C.M."/>
            <person name="Johnson P.J."/>
        </authorList>
    </citation>
    <scope>NUCLEOTIDE SEQUENCE [LARGE SCALE GENOMIC DNA]</scope>
    <source>
        <strain evidence="3">G3</strain>
    </source>
</reference>
<dbReference type="RefSeq" id="XP_001322486.1">
    <property type="nucleotide sequence ID" value="XM_001322451.1"/>
</dbReference>
<sequence>MDLKQISPQDKLKIKQFFQQHDAHEYVKSFMADTFGDGSQKPRRSNLSASKVSVESQSNDIQVTEPSLLVELKDGAAFDEFHKSAIKTTIQITIDLLGKLYVIGNIKACQCPNIGHKILIPLKSQIETLITDPRPMRICISTTSPDLSFVGLNTYNWRKVFSEGKTSASIEIIGLQNEIVGVLHFNFSLLGYPEGMNYSKYKQLLDLQIRQETLDKIEAERQYAVKLKIWWRELQQLIEVKSFNIVANELGDNASKIFDFITPFYERSLLTPGHCLRFAYLMSPIIAPATPSFLPIWAVISSRCGGEREKLNLLVSLLRGFGFNAYVAVGQPKCFAVAFSTALIFFDVMTGKFGDKPPVKCQTVSYLYNESSLYANLNPKDNISQLQWDVKNPLRWKYLEAPPKSGDKFAPSISDDVGEPIKEEEIELKVKKIIEIHRNSIGLLTKWNTELPQVLLPKVDSYEREKVTGQSLAVDSLAKDAISMKMKPYHSLRAAPALTNSTSPEAIFSAIVKSKCGAELLSARDNEASFVVIIRCTKYPNGLVATWALLAIDSVSPPMVAKK</sequence>
<gene>
    <name evidence="3" type="ORF">TVAG_046850</name>
</gene>
<reference evidence="3" key="1">
    <citation type="submission" date="2006-10" db="EMBL/GenBank/DDBJ databases">
        <authorList>
            <person name="Amadeo P."/>
            <person name="Zhao Q."/>
            <person name="Wortman J."/>
            <person name="Fraser-Liggett C."/>
            <person name="Carlton J."/>
        </authorList>
    </citation>
    <scope>NUCLEOTIDE SEQUENCE</scope>
    <source>
        <strain evidence="3">G3</strain>
    </source>
</reference>
<dbReference type="InParanoid" id="A2EAR0"/>
<proteinExistence type="predicted"/>
<dbReference type="eggNOG" id="ENOG502QQEI">
    <property type="taxonomic scope" value="Eukaryota"/>
</dbReference>
<dbReference type="VEuPathDB" id="TrichDB:TVAG_046850"/>
<dbReference type="InterPro" id="IPR052299">
    <property type="entry name" value="CEP76"/>
</dbReference>
<accession>A2EAR0</accession>
<dbReference type="InterPro" id="IPR056290">
    <property type="entry name" value="CEPT76/DRC7_peptidase-like_dom"/>
</dbReference>
<feature type="domain" description="CEP76/DRC7 peptidase-like" evidence="2">
    <location>
        <begin position="298"/>
        <end position="398"/>
    </location>
</feature>
<dbReference type="Pfam" id="PF24656">
    <property type="entry name" value="CEPT76_peptidase"/>
    <property type="match status" value="1"/>
</dbReference>
<dbReference type="Proteomes" id="UP000001542">
    <property type="component" value="Unassembled WGS sequence"/>
</dbReference>
<dbReference type="PANTHER" id="PTHR46436:SF1">
    <property type="entry name" value="CENTROSOMAL PROTEIN OF 76 KDA"/>
    <property type="match status" value="1"/>
</dbReference>
<dbReference type="EMBL" id="DS113341">
    <property type="protein sequence ID" value="EAY10263.1"/>
    <property type="molecule type" value="Genomic_DNA"/>
</dbReference>
<feature type="domain" description="Centrosomal protein of 76 kDa C-terminal" evidence="1">
    <location>
        <begin position="423"/>
        <end position="553"/>
    </location>
</feature>
<dbReference type="VEuPathDB" id="TrichDB:TVAGG3_0958720"/>
<dbReference type="InterPro" id="IPR056288">
    <property type="entry name" value="CEP76_C"/>
</dbReference>
<evidence type="ECO:0000313" key="3">
    <source>
        <dbReference type="EMBL" id="EAY10263.1"/>
    </source>
</evidence>
<evidence type="ECO:0000259" key="2">
    <source>
        <dbReference type="Pfam" id="PF24656"/>
    </source>
</evidence>
<keyword evidence="4" id="KW-1185">Reference proteome</keyword>
<dbReference type="AlphaFoldDB" id="A2EAR0"/>
<organism evidence="3 4">
    <name type="scientific">Trichomonas vaginalis (strain ATCC PRA-98 / G3)</name>
    <dbReference type="NCBI Taxonomy" id="412133"/>
    <lineage>
        <taxon>Eukaryota</taxon>
        <taxon>Metamonada</taxon>
        <taxon>Parabasalia</taxon>
        <taxon>Trichomonadida</taxon>
        <taxon>Trichomonadidae</taxon>
        <taxon>Trichomonas</taxon>
    </lineage>
</organism>
<dbReference type="KEGG" id="tva:4768196"/>
<protein>
    <submittedName>
        <fullName evidence="3">Uncharacterized protein</fullName>
    </submittedName>
</protein>
<dbReference type="PANTHER" id="PTHR46436">
    <property type="entry name" value="CENTROSOMAL PROTEIN OF 76 KDA"/>
    <property type="match status" value="1"/>
</dbReference>
<name>A2EAR0_TRIV3</name>
<evidence type="ECO:0000313" key="4">
    <source>
        <dbReference type="Proteomes" id="UP000001542"/>
    </source>
</evidence>
<dbReference type="Pfam" id="PF24652">
    <property type="entry name" value="CEP76_C"/>
    <property type="match status" value="1"/>
</dbReference>